<keyword evidence="3" id="KW-1185">Reference proteome</keyword>
<feature type="transmembrane region" description="Helical" evidence="1">
    <location>
        <begin position="67"/>
        <end position="86"/>
    </location>
</feature>
<name>W7XIK2_TETTS</name>
<organism evidence="2 3">
    <name type="scientific">Tetrahymena thermophila (strain SB210)</name>
    <dbReference type="NCBI Taxonomy" id="312017"/>
    <lineage>
        <taxon>Eukaryota</taxon>
        <taxon>Sar</taxon>
        <taxon>Alveolata</taxon>
        <taxon>Ciliophora</taxon>
        <taxon>Intramacronucleata</taxon>
        <taxon>Oligohymenophorea</taxon>
        <taxon>Hymenostomatida</taxon>
        <taxon>Tetrahymenina</taxon>
        <taxon>Tetrahymenidae</taxon>
        <taxon>Tetrahymena</taxon>
    </lineage>
</organism>
<evidence type="ECO:0000313" key="2">
    <source>
        <dbReference type="EMBL" id="EWS74721.1"/>
    </source>
</evidence>
<dbReference type="EMBL" id="GG662718">
    <property type="protein sequence ID" value="EWS74721.1"/>
    <property type="molecule type" value="Genomic_DNA"/>
</dbReference>
<evidence type="ECO:0000256" key="1">
    <source>
        <dbReference type="SAM" id="Phobius"/>
    </source>
</evidence>
<keyword evidence="1" id="KW-1133">Transmembrane helix</keyword>
<dbReference type="InParanoid" id="W7XIK2"/>
<reference evidence="3" key="1">
    <citation type="journal article" date="2006" name="PLoS Biol.">
        <title>Macronuclear genome sequence of the ciliate Tetrahymena thermophila, a model eukaryote.</title>
        <authorList>
            <person name="Eisen J.A."/>
            <person name="Coyne R.S."/>
            <person name="Wu M."/>
            <person name="Wu D."/>
            <person name="Thiagarajan M."/>
            <person name="Wortman J.R."/>
            <person name="Badger J.H."/>
            <person name="Ren Q."/>
            <person name="Amedeo P."/>
            <person name="Jones K.M."/>
            <person name="Tallon L.J."/>
            <person name="Delcher A.L."/>
            <person name="Salzberg S.L."/>
            <person name="Silva J.C."/>
            <person name="Haas B.J."/>
            <person name="Majoros W.H."/>
            <person name="Farzad M."/>
            <person name="Carlton J.M."/>
            <person name="Smith R.K. Jr."/>
            <person name="Garg J."/>
            <person name="Pearlman R.E."/>
            <person name="Karrer K.M."/>
            <person name="Sun L."/>
            <person name="Manning G."/>
            <person name="Elde N.C."/>
            <person name="Turkewitz A.P."/>
            <person name="Asai D.J."/>
            <person name="Wilkes D.E."/>
            <person name="Wang Y."/>
            <person name="Cai H."/>
            <person name="Collins K."/>
            <person name="Stewart B.A."/>
            <person name="Lee S.R."/>
            <person name="Wilamowska K."/>
            <person name="Weinberg Z."/>
            <person name="Ruzzo W.L."/>
            <person name="Wloga D."/>
            <person name="Gaertig J."/>
            <person name="Frankel J."/>
            <person name="Tsao C.-C."/>
            <person name="Gorovsky M.A."/>
            <person name="Keeling P.J."/>
            <person name="Waller R.F."/>
            <person name="Patron N.J."/>
            <person name="Cherry J.M."/>
            <person name="Stover N.A."/>
            <person name="Krieger C.J."/>
            <person name="del Toro C."/>
            <person name="Ryder H.F."/>
            <person name="Williamson S.C."/>
            <person name="Barbeau R.A."/>
            <person name="Hamilton E.P."/>
            <person name="Orias E."/>
        </authorList>
    </citation>
    <scope>NUCLEOTIDE SEQUENCE [LARGE SCALE GENOMIC DNA]</scope>
    <source>
        <strain evidence="3">SB210</strain>
    </source>
</reference>
<dbReference type="Proteomes" id="UP000009168">
    <property type="component" value="Unassembled WGS sequence"/>
</dbReference>
<feature type="transmembrane region" description="Helical" evidence="1">
    <location>
        <begin position="41"/>
        <end position="61"/>
    </location>
</feature>
<keyword evidence="1" id="KW-0472">Membrane</keyword>
<evidence type="ECO:0000313" key="3">
    <source>
        <dbReference type="Proteomes" id="UP000009168"/>
    </source>
</evidence>
<proteinExistence type="predicted"/>
<gene>
    <name evidence="2" type="ORF">TTHERM_000225809</name>
</gene>
<sequence length="138" mass="16467">MMILISVANVNMDTILIRIAINVFTLIAKITYFFKQMSLKAMILMEVVFLSAIHFISEILFRKYVCLYLNALLNLKLNKIFLALVYPKIYSSIRKYTMLWYKMVICPYLIEAKFNQQHILTFNLMIQEFKIQMDQLLY</sequence>
<accession>W7XIK2</accession>
<dbReference type="RefSeq" id="XP_012652722.1">
    <property type="nucleotide sequence ID" value="XM_012797268.1"/>
</dbReference>
<dbReference type="GeneID" id="24437895"/>
<dbReference type="AlphaFoldDB" id="W7XIK2"/>
<dbReference type="KEGG" id="tet:TTHERM_000225809"/>
<keyword evidence="1 2" id="KW-0812">Transmembrane</keyword>
<protein>
    <submittedName>
        <fullName evidence="2">Transmembrane protein, putative</fullName>
    </submittedName>
</protein>
<feature type="transmembrane region" description="Helical" evidence="1">
    <location>
        <begin position="15"/>
        <end position="34"/>
    </location>
</feature>